<feature type="transmembrane region" description="Helical" evidence="8">
    <location>
        <begin position="205"/>
        <end position="221"/>
    </location>
</feature>
<feature type="transmembrane region" description="Helical" evidence="8">
    <location>
        <begin position="327"/>
        <end position="347"/>
    </location>
</feature>
<dbReference type="Pfam" id="PF00953">
    <property type="entry name" value="Glycos_transf_4"/>
    <property type="match status" value="1"/>
</dbReference>
<name>A0A2M7CI22_9BACT</name>
<feature type="transmembrane region" description="Helical" evidence="8">
    <location>
        <begin position="119"/>
        <end position="140"/>
    </location>
</feature>
<evidence type="ECO:0000256" key="5">
    <source>
        <dbReference type="ARBA" id="ARBA00022989"/>
    </source>
</evidence>
<dbReference type="PANTHER" id="PTHR22926:SF3">
    <property type="entry name" value="UNDECAPRENYL-PHOSPHATE ALPHA-N-ACETYLGLUCOSAMINYL 1-PHOSPHATE TRANSFERASE"/>
    <property type="match status" value="1"/>
</dbReference>
<evidence type="ECO:0000256" key="1">
    <source>
        <dbReference type="ARBA" id="ARBA00004651"/>
    </source>
</evidence>
<dbReference type="GO" id="GO:0071555">
    <property type="term" value="P:cell wall organization"/>
    <property type="evidence" value="ECO:0007669"/>
    <property type="project" value="TreeGrafter"/>
</dbReference>
<evidence type="ECO:0000256" key="4">
    <source>
        <dbReference type="ARBA" id="ARBA00022692"/>
    </source>
</evidence>
<dbReference type="AlphaFoldDB" id="A0A2M7CI22"/>
<dbReference type="InterPro" id="IPR000715">
    <property type="entry name" value="Glycosyl_transferase_4"/>
</dbReference>
<feature type="binding site" evidence="7">
    <location>
        <position position="170"/>
    </location>
    <ligand>
        <name>Mg(2+)</name>
        <dbReference type="ChEBI" id="CHEBI:18420"/>
    </ligand>
</feature>
<feature type="transmembrane region" description="Helical" evidence="8">
    <location>
        <begin position="228"/>
        <end position="247"/>
    </location>
</feature>
<evidence type="ECO:0000256" key="3">
    <source>
        <dbReference type="ARBA" id="ARBA00022679"/>
    </source>
</evidence>
<comment type="subcellular location">
    <subcellularLocation>
        <location evidence="1">Cell membrane</location>
        <topology evidence="1">Multi-pass membrane protein</topology>
    </subcellularLocation>
</comment>
<comment type="cofactor">
    <cofactor evidence="7">
        <name>Mg(2+)</name>
        <dbReference type="ChEBI" id="CHEBI:18420"/>
    </cofactor>
</comment>
<protein>
    <submittedName>
        <fullName evidence="9">Undecaprenyl/decaprenyl-phosphate alpha-N-acetylglucosaminyl 1-phosphate transferase</fullName>
    </submittedName>
</protein>
<feature type="transmembrane region" description="Helical" evidence="8">
    <location>
        <begin position="152"/>
        <end position="172"/>
    </location>
</feature>
<evidence type="ECO:0000256" key="7">
    <source>
        <dbReference type="PIRSR" id="PIRSR600715-1"/>
    </source>
</evidence>
<dbReference type="GO" id="GO:0009103">
    <property type="term" value="P:lipopolysaccharide biosynthetic process"/>
    <property type="evidence" value="ECO:0007669"/>
    <property type="project" value="TreeGrafter"/>
</dbReference>
<keyword evidence="6 8" id="KW-0472">Membrane</keyword>
<keyword evidence="5 8" id="KW-1133">Transmembrane helix</keyword>
<dbReference type="GO" id="GO:0044038">
    <property type="term" value="P:cell wall macromolecule biosynthetic process"/>
    <property type="evidence" value="ECO:0007669"/>
    <property type="project" value="TreeGrafter"/>
</dbReference>
<feature type="transmembrane region" description="Helical" evidence="8">
    <location>
        <begin position="179"/>
        <end position="199"/>
    </location>
</feature>
<evidence type="ECO:0000256" key="2">
    <source>
        <dbReference type="ARBA" id="ARBA00022475"/>
    </source>
</evidence>
<keyword evidence="7" id="KW-0460">Magnesium</keyword>
<dbReference type="CDD" id="cd06853">
    <property type="entry name" value="GT_WecA_like"/>
    <property type="match status" value="1"/>
</dbReference>
<dbReference type="EMBL" id="PEUM01000066">
    <property type="protein sequence ID" value="PIV25285.1"/>
    <property type="molecule type" value="Genomic_DNA"/>
</dbReference>
<dbReference type="PANTHER" id="PTHR22926">
    <property type="entry name" value="PHOSPHO-N-ACETYLMURAMOYL-PENTAPEPTIDE-TRANSFERASE"/>
    <property type="match status" value="1"/>
</dbReference>
<comment type="caution">
    <text evidence="9">The sequence shown here is derived from an EMBL/GenBank/DDBJ whole genome shotgun (WGS) entry which is preliminary data.</text>
</comment>
<evidence type="ECO:0000256" key="6">
    <source>
        <dbReference type="ARBA" id="ARBA00023136"/>
    </source>
</evidence>
<gene>
    <name evidence="9" type="ORF">COS38_02425</name>
</gene>
<sequence length="357" mass="39560">MQTNQFWYGLIIFMLGALSSFFLTPKVIKLCQVFGWVDQPSKRKIHSRPIARAGGIAMFISFWLIIIIMYLADSQSLTFVQEKIWGIDKNLLGVFVGASILFFSGLWDDIKGLKPGVKIIFQIFGGLALVLFGIKIHWFANPLGGLNIELGWWTYLFVPLWIVLIVNVVNWLDGADGLATGVGFIATLVLAFLSLAPYINQTSTAILALVLAGALLGFLIFNFNPAKIFMGDSGSQFLGFMLATFAIVSGGKLFTAALVLGLPILDAFWVIARRILNKKTPWTADRMHLHHRFLDAGFSQRQTVLVMYAISAIFGMIALTTKTAGKLQAMFGLILLMVAIATFLFSMKFIRSKKDAR</sequence>
<reference evidence="10" key="1">
    <citation type="submission" date="2017-09" db="EMBL/GenBank/DDBJ databases">
        <title>Depth-based differentiation of microbial function through sediment-hosted aquifers and enrichment of novel symbionts in the deep terrestrial subsurface.</title>
        <authorList>
            <person name="Probst A.J."/>
            <person name="Ladd B."/>
            <person name="Jarett J.K."/>
            <person name="Geller-Mcgrath D.E."/>
            <person name="Sieber C.M.K."/>
            <person name="Emerson J.B."/>
            <person name="Anantharaman K."/>
            <person name="Thomas B.C."/>
            <person name="Malmstrom R."/>
            <person name="Stieglmeier M."/>
            <person name="Klingl A."/>
            <person name="Woyke T."/>
            <person name="Ryan C.M."/>
            <person name="Banfield J.F."/>
        </authorList>
    </citation>
    <scope>NUCLEOTIDE SEQUENCE [LARGE SCALE GENOMIC DNA]</scope>
</reference>
<dbReference type="Proteomes" id="UP000229966">
    <property type="component" value="Unassembled WGS sequence"/>
</dbReference>
<keyword evidence="4 8" id="KW-0812">Transmembrane</keyword>
<feature type="transmembrane region" description="Helical" evidence="8">
    <location>
        <begin position="49"/>
        <end position="71"/>
    </location>
</feature>
<keyword evidence="2" id="KW-1003">Cell membrane</keyword>
<dbReference type="GO" id="GO:0046872">
    <property type="term" value="F:metal ion binding"/>
    <property type="evidence" value="ECO:0007669"/>
    <property type="project" value="UniProtKB-KW"/>
</dbReference>
<feature type="transmembrane region" description="Helical" evidence="8">
    <location>
        <begin position="253"/>
        <end position="272"/>
    </location>
</feature>
<keyword evidence="7" id="KW-0479">Metal-binding</keyword>
<evidence type="ECO:0000313" key="9">
    <source>
        <dbReference type="EMBL" id="PIV25285.1"/>
    </source>
</evidence>
<evidence type="ECO:0000313" key="10">
    <source>
        <dbReference type="Proteomes" id="UP000229966"/>
    </source>
</evidence>
<dbReference type="GO" id="GO:0005886">
    <property type="term" value="C:plasma membrane"/>
    <property type="evidence" value="ECO:0007669"/>
    <property type="project" value="UniProtKB-SubCell"/>
</dbReference>
<accession>A0A2M7CI22</accession>
<feature type="binding site" evidence="7">
    <location>
        <position position="232"/>
    </location>
    <ligand>
        <name>Mg(2+)</name>
        <dbReference type="ChEBI" id="CHEBI:18420"/>
    </ligand>
</feature>
<feature type="transmembrane region" description="Helical" evidence="8">
    <location>
        <begin position="6"/>
        <end position="28"/>
    </location>
</feature>
<dbReference type="GO" id="GO:0016780">
    <property type="term" value="F:phosphotransferase activity, for other substituted phosphate groups"/>
    <property type="evidence" value="ECO:0007669"/>
    <property type="project" value="InterPro"/>
</dbReference>
<evidence type="ECO:0000256" key="8">
    <source>
        <dbReference type="SAM" id="Phobius"/>
    </source>
</evidence>
<feature type="transmembrane region" description="Helical" evidence="8">
    <location>
        <begin position="91"/>
        <end position="107"/>
    </location>
</feature>
<organism evidence="9 10">
    <name type="scientific">Candidatus Berkelbacteria bacterium CG03_land_8_20_14_0_80_40_36</name>
    <dbReference type="NCBI Taxonomy" id="1974509"/>
    <lineage>
        <taxon>Bacteria</taxon>
        <taxon>Candidatus Berkelbacteria</taxon>
    </lineage>
</organism>
<keyword evidence="3 9" id="KW-0808">Transferase</keyword>
<proteinExistence type="predicted"/>
<feature type="transmembrane region" description="Helical" evidence="8">
    <location>
        <begin position="303"/>
        <end position="321"/>
    </location>
</feature>